<proteinExistence type="predicted"/>
<keyword evidence="1" id="KW-0812">Transmembrane</keyword>
<evidence type="ECO:0000313" key="2">
    <source>
        <dbReference type="EMBL" id="MFC4242456.1"/>
    </source>
</evidence>
<feature type="transmembrane region" description="Helical" evidence="1">
    <location>
        <begin position="6"/>
        <end position="23"/>
    </location>
</feature>
<evidence type="ECO:0000313" key="3">
    <source>
        <dbReference type="Proteomes" id="UP001595900"/>
    </source>
</evidence>
<protein>
    <recommendedName>
        <fullName evidence="4">DUF1453 domain-containing protein</fullName>
    </recommendedName>
</protein>
<feature type="transmembrane region" description="Helical" evidence="1">
    <location>
        <begin position="35"/>
        <end position="53"/>
    </location>
</feature>
<keyword evidence="1" id="KW-0472">Membrane</keyword>
<feature type="transmembrane region" description="Helical" evidence="1">
    <location>
        <begin position="65"/>
        <end position="86"/>
    </location>
</feature>
<keyword evidence="3" id="KW-1185">Reference proteome</keyword>
<sequence>MTSNTQYLFDAVIGIALIAWICYRQMTWRVVDPARMWRGPIIFAIIGAGILFTGSKNMTFTPLDIALLAIELVIALGAGAGMGAIAHFRRLSTQRAAAFEANRRPSRNGSPLAPVEYESRTSWVGVALWIIMIAVRVGLEIFGSHLGDAVGASTGVILLVLAANRVARTGVLAWRLEQHRQNLAAA</sequence>
<feature type="transmembrane region" description="Helical" evidence="1">
    <location>
        <begin position="149"/>
        <end position="167"/>
    </location>
</feature>
<comment type="caution">
    <text evidence="2">The sequence shown here is derived from an EMBL/GenBank/DDBJ whole genome shotgun (WGS) entry which is preliminary data.</text>
</comment>
<reference evidence="3" key="1">
    <citation type="journal article" date="2019" name="Int. J. Syst. Evol. Microbiol.">
        <title>The Global Catalogue of Microorganisms (GCM) 10K type strain sequencing project: providing services to taxonomists for standard genome sequencing and annotation.</title>
        <authorList>
            <consortium name="The Broad Institute Genomics Platform"/>
            <consortium name="The Broad Institute Genome Sequencing Center for Infectious Disease"/>
            <person name="Wu L."/>
            <person name="Ma J."/>
        </authorList>
    </citation>
    <scope>NUCLEOTIDE SEQUENCE [LARGE SCALE GENOMIC DNA]</scope>
    <source>
        <strain evidence="3">CGMCC 1.10363</strain>
    </source>
</reference>
<gene>
    <name evidence="2" type="ORF">ACFOYW_03645</name>
</gene>
<name>A0ABV8Q1Y1_9MICO</name>
<keyword evidence="1" id="KW-1133">Transmembrane helix</keyword>
<evidence type="ECO:0000256" key="1">
    <source>
        <dbReference type="SAM" id="Phobius"/>
    </source>
</evidence>
<feature type="transmembrane region" description="Helical" evidence="1">
    <location>
        <begin position="123"/>
        <end position="143"/>
    </location>
</feature>
<accession>A0ABV8Q1Y1</accession>
<evidence type="ECO:0008006" key="4">
    <source>
        <dbReference type="Google" id="ProtNLM"/>
    </source>
</evidence>
<dbReference type="EMBL" id="JBHSCN010000002">
    <property type="protein sequence ID" value="MFC4242456.1"/>
    <property type="molecule type" value="Genomic_DNA"/>
</dbReference>
<organism evidence="2 3">
    <name type="scientific">Gryllotalpicola reticulitermitis</name>
    <dbReference type="NCBI Taxonomy" id="1184153"/>
    <lineage>
        <taxon>Bacteria</taxon>
        <taxon>Bacillati</taxon>
        <taxon>Actinomycetota</taxon>
        <taxon>Actinomycetes</taxon>
        <taxon>Micrococcales</taxon>
        <taxon>Microbacteriaceae</taxon>
        <taxon>Gryllotalpicola</taxon>
    </lineage>
</organism>
<dbReference type="RefSeq" id="WP_390227287.1">
    <property type="nucleotide sequence ID" value="NZ_JBHSCN010000002.1"/>
</dbReference>
<dbReference type="Proteomes" id="UP001595900">
    <property type="component" value="Unassembled WGS sequence"/>
</dbReference>